<evidence type="ECO:0000259" key="2">
    <source>
        <dbReference type="PROSITE" id="PS50004"/>
    </source>
</evidence>
<organism evidence="3 4">
    <name type="scientific">Mycena venus</name>
    <dbReference type="NCBI Taxonomy" id="2733690"/>
    <lineage>
        <taxon>Eukaryota</taxon>
        <taxon>Fungi</taxon>
        <taxon>Dikarya</taxon>
        <taxon>Basidiomycota</taxon>
        <taxon>Agaricomycotina</taxon>
        <taxon>Agaricomycetes</taxon>
        <taxon>Agaricomycetidae</taxon>
        <taxon>Agaricales</taxon>
        <taxon>Marasmiineae</taxon>
        <taxon>Mycenaceae</taxon>
        <taxon>Mycena</taxon>
    </lineage>
</organism>
<dbReference type="SUPFAM" id="SSF49562">
    <property type="entry name" value="C2 domain (Calcium/lipid-binding domain, CaLB)"/>
    <property type="match status" value="1"/>
</dbReference>
<dbReference type="SMART" id="SM00239">
    <property type="entry name" value="C2"/>
    <property type="match status" value="1"/>
</dbReference>
<proteinExistence type="predicted"/>
<dbReference type="Proteomes" id="UP000620124">
    <property type="component" value="Unassembled WGS sequence"/>
</dbReference>
<feature type="compositionally biased region" description="Gly residues" evidence="1">
    <location>
        <begin position="245"/>
        <end position="265"/>
    </location>
</feature>
<evidence type="ECO:0000313" key="4">
    <source>
        <dbReference type="Proteomes" id="UP000620124"/>
    </source>
</evidence>
<comment type="caution">
    <text evidence="3">The sequence shown here is derived from an EMBL/GenBank/DDBJ whole genome shotgun (WGS) entry which is preliminary data.</text>
</comment>
<dbReference type="OrthoDB" id="2948793at2759"/>
<reference evidence="3" key="1">
    <citation type="submission" date="2020-05" db="EMBL/GenBank/DDBJ databases">
        <title>Mycena genomes resolve the evolution of fungal bioluminescence.</title>
        <authorList>
            <person name="Tsai I.J."/>
        </authorList>
    </citation>
    <scope>NUCLEOTIDE SEQUENCE</scope>
    <source>
        <strain evidence="3">CCC161011</strain>
    </source>
</reference>
<evidence type="ECO:0000256" key="1">
    <source>
        <dbReference type="SAM" id="MobiDB-lite"/>
    </source>
</evidence>
<dbReference type="Gene3D" id="2.60.40.150">
    <property type="entry name" value="C2 domain"/>
    <property type="match status" value="1"/>
</dbReference>
<feature type="region of interest" description="Disordered" evidence="1">
    <location>
        <begin position="150"/>
        <end position="228"/>
    </location>
</feature>
<name>A0A8H7D1W6_9AGAR</name>
<gene>
    <name evidence="3" type="ORF">MVEN_00972300</name>
</gene>
<dbReference type="InterPro" id="IPR035892">
    <property type="entry name" value="C2_domain_sf"/>
</dbReference>
<feature type="domain" description="C2" evidence="2">
    <location>
        <begin position="11"/>
        <end position="124"/>
    </location>
</feature>
<dbReference type="InterPro" id="IPR000008">
    <property type="entry name" value="C2_dom"/>
</dbReference>
<dbReference type="EMBL" id="JACAZI010000007">
    <property type="protein sequence ID" value="KAF7356397.1"/>
    <property type="molecule type" value="Genomic_DNA"/>
</dbReference>
<dbReference type="Pfam" id="PF00168">
    <property type="entry name" value="C2"/>
    <property type="match status" value="1"/>
</dbReference>
<feature type="region of interest" description="Disordered" evidence="1">
    <location>
        <begin position="245"/>
        <end position="267"/>
    </location>
</feature>
<accession>A0A8H7D1W6</accession>
<protein>
    <recommendedName>
        <fullName evidence="2">C2 domain-containing protein</fullName>
    </recommendedName>
</protein>
<evidence type="ECO:0000313" key="3">
    <source>
        <dbReference type="EMBL" id="KAF7356397.1"/>
    </source>
</evidence>
<keyword evidence="4" id="KW-1185">Reference proteome</keyword>
<feature type="compositionally biased region" description="Polar residues" evidence="1">
    <location>
        <begin position="160"/>
        <end position="196"/>
    </location>
</feature>
<dbReference type="AlphaFoldDB" id="A0A8H7D1W6"/>
<sequence length="291" mass="31609">MPRSKGKDFIKQGNTTITRVHPSLYTTAMVEYTLLILRAEKLRICQPPEFYVTVTDGSRNESKSSIARGTTPKWNFKSKISANSNPGNFTIKIFWRYDRKEELMGQCNVSLPELLQQQGTSKSVPLELQLKNKISGLVFVQLSADREATALPVPPVPPVQTRTSASQNKKNSQATGTSARNTPTPNKPSGQLSVQPSKKRAIALPIPPDLPVQTRSPTSQNRKDRQAVETNARNISTHYHVNMHGGIGGPGGGGGGQGGSGGHGEGPQLILKGKKIWVNNDNAASKFFQCV</sequence>
<dbReference type="PROSITE" id="PS50004">
    <property type="entry name" value="C2"/>
    <property type="match status" value="1"/>
</dbReference>